<dbReference type="Gene3D" id="3.40.50.2300">
    <property type="match status" value="1"/>
</dbReference>
<proteinExistence type="predicted"/>
<dbReference type="PROSITE" id="PS50109">
    <property type="entry name" value="HIS_KIN"/>
    <property type="match status" value="1"/>
</dbReference>
<dbReference type="PROSITE" id="PS50110">
    <property type="entry name" value="RESPONSE_REGULATORY"/>
    <property type="match status" value="1"/>
</dbReference>
<feature type="modified residue" description="4-aspartylphosphate" evidence="4">
    <location>
        <position position="499"/>
    </location>
</feature>
<evidence type="ECO:0000313" key="8">
    <source>
        <dbReference type="EMBL" id="ATC63644.1"/>
    </source>
</evidence>
<feature type="domain" description="Response regulatory" evidence="7">
    <location>
        <begin position="449"/>
        <end position="566"/>
    </location>
</feature>
<dbReference type="Proteomes" id="UP000217265">
    <property type="component" value="Chromosome"/>
</dbReference>
<dbReference type="FunFam" id="3.30.565.10:FF:000010">
    <property type="entry name" value="Sensor histidine kinase RcsC"/>
    <property type="match status" value="1"/>
</dbReference>
<evidence type="ECO:0000259" key="7">
    <source>
        <dbReference type="PROSITE" id="PS50110"/>
    </source>
</evidence>
<evidence type="ECO:0000256" key="3">
    <source>
        <dbReference type="ARBA" id="ARBA00022553"/>
    </source>
</evidence>
<sequence>MHPLLARQLRKFSPALAEDAGCRALLEAVSRAYADHEQDRRLIEQTLETASAELTETNEKLRRESEERMRSLSNYYQRTLEMQEGMTLCFHKTEKGFAHTLCRGRLATRLGWLPERVEGRLLGEFLDPIQAREMDAVYQRAWSGDQCSYEGTSVDGSLTFLAHLSPRLEKDVVCEVIFSGVEITVRKKMEHEMRAAKERAENADRAKTEFLAMMSHEIRTPLNAVLGFAQLLRESNLLPKEREWLKQISTSGESLRDIIGEILDYSKIEAGQLELYHEAIELRPWLTELLEMFQERAKQKNIRIQLEFAQDCPKTIATDATRLRQIFVNLVGNALKFTKEGSIVISADSDPSNDPKHPATLRFSVRDSGIGIPKDRHDRIFKVFSQADTSTTRSYGGTGLGLAITQRLVGALGGEIGFVSAAGEGSTFFFTIKAECSDCHTDDSPGSHRVLVIEDDPTNRLLMEELLCCLGCVVDFADDEKRALALVDGGKVFDAVLMDAQLFRGGQSTAALEIAGRLKNGPRPRFIAIATEGSVTPELDSRWGIDALLLRPVDVAALSAELALVGARSLQTSPHR</sequence>
<dbReference type="SMART" id="SM00448">
    <property type="entry name" value="REC"/>
    <property type="match status" value="1"/>
</dbReference>
<keyword evidence="9" id="KW-1185">Reference proteome</keyword>
<dbReference type="EC" id="2.7.13.3" evidence="2"/>
<dbReference type="RefSeq" id="WP_096055276.1">
    <property type="nucleotide sequence ID" value="NZ_CP023344.1"/>
</dbReference>
<dbReference type="InterPro" id="IPR003661">
    <property type="entry name" value="HisK_dim/P_dom"/>
</dbReference>
<evidence type="ECO:0000256" key="1">
    <source>
        <dbReference type="ARBA" id="ARBA00000085"/>
    </source>
</evidence>
<dbReference type="Pfam" id="PF00512">
    <property type="entry name" value="HisKA"/>
    <property type="match status" value="1"/>
</dbReference>
<comment type="catalytic activity">
    <reaction evidence="1">
        <text>ATP + protein L-histidine = ADP + protein N-phospho-L-histidine.</text>
        <dbReference type="EC" id="2.7.13.3"/>
    </reaction>
</comment>
<dbReference type="InterPro" id="IPR011006">
    <property type="entry name" value="CheY-like_superfamily"/>
</dbReference>
<feature type="coiled-coil region" evidence="5">
    <location>
        <begin position="33"/>
        <end position="67"/>
    </location>
</feature>
<reference evidence="8 9" key="1">
    <citation type="submission" date="2017-09" db="EMBL/GenBank/DDBJ databases">
        <title>Complete genome sequence of Verrucomicrobial strain HZ-65, isolated from freshwater.</title>
        <authorList>
            <person name="Choi A."/>
        </authorList>
    </citation>
    <scope>NUCLEOTIDE SEQUENCE [LARGE SCALE GENOMIC DNA]</scope>
    <source>
        <strain evidence="8 9">HZ-65</strain>
    </source>
</reference>
<dbReference type="InterPro" id="IPR036890">
    <property type="entry name" value="HATPase_C_sf"/>
</dbReference>
<dbReference type="SMART" id="SM00388">
    <property type="entry name" value="HisKA"/>
    <property type="match status" value="1"/>
</dbReference>
<dbReference type="PANTHER" id="PTHR45339:SF5">
    <property type="entry name" value="HISTIDINE KINASE"/>
    <property type="match status" value="1"/>
</dbReference>
<dbReference type="SUPFAM" id="SSF47384">
    <property type="entry name" value="Homodimeric domain of signal transducing histidine kinase"/>
    <property type="match status" value="1"/>
</dbReference>
<dbReference type="Gene3D" id="3.30.565.10">
    <property type="entry name" value="Histidine kinase-like ATPase, C-terminal domain"/>
    <property type="match status" value="1"/>
</dbReference>
<dbReference type="GO" id="GO:0000155">
    <property type="term" value="F:phosphorelay sensor kinase activity"/>
    <property type="evidence" value="ECO:0007669"/>
    <property type="project" value="InterPro"/>
</dbReference>
<dbReference type="OrthoDB" id="9790669at2"/>
<dbReference type="InterPro" id="IPR036097">
    <property type="entry name" value="HisK_dim/P_sf"/>
</dbReference>
<evidence type="ECO:0000256" key="5">
    <source>
        <dbReference type="SAM" id="Coils"/>
    </source>
</evidence>
<dbReference type="PRINTS" id="PR00344">
    <property type="entry name" value="BCTRLSENSOR"/>
</dbReference>
<gene>
    <name evidence="8" type="ORF">CMV30_06590</name>
</gene>
<feature type="domain" description="Histidine kinase" evidence="6">
    <location>
        <begin position="213"/>
        <end position="436"/>
    </location>
</feature>
<dbReference type="InterPro" id="IPR004358">
    <property type="entry name" value="Sig_transdc_His_kin-like_C"/>
</dbReference>
<dbReference type="KEGG" id="vbh:CMV30_06590"/>
<dbReference type="SUPFAM" id="SSF55874">
    <property type="entry name" value="ATPase domain of HSP90 chaperone/DNA topoisomerase II/histidine kinase"/>
    <property type="match status" value="1"/>
</dbReference>
<dbReference type="CDD" id="cd16922">
    <property type="entry name" value="HATPase_EvgS-ArcB-TorS-like"/>
    <property type="match status" value="1"/>
</dbReference>
<evidence type="ECO:0000259" key="6">
    <source>
        <dbReference type="PROSITE" id="PS50109"/>
    </source>
</evidence>
<accession>A0A290Q573</accession>
<keyword evidence="5" id="KW-0175">Coiled coil</keyword>
<name>A0A290Q573_9BACT</name>
<evidence type="ECO:0000313" key="9">
    <source>
        <dbReference type="Proteomes" id="UP000217265"/>
    </source>
</evidence>
<dbReference type="Pfam" id="PF02518">
    <property type="entry name" value="HATPase_c"/>
    <property type="match status" value="1"/>
</dbReference>
<evidence type="ECO:0000256" key="4">
    <source>
        <dbReference type="PROSITE-ProRule" id="PRU00169"/>
    </source>
</evidence>
<dbReference type="EMBL" id="CP023344">
    <property type="protein sequence ID" value="ATC63644.1"/>
    <property type="molecule type" value="Genomic_DNA"/>
</dbReference>
<keyword evidence="3 4" id="KW-0597">Phosphoprotein</keyword>
<dbReference type="InterPro" id="IPR005467">
    <property type="entry name" value="His_kinase_dom"/>
</dbReference>
<dbReference type="SUPFAM" id="SSF52172">
    <property type="entry name" value="CheY-like"/>
    <property type="match status" value="1"/>
</dbReference>
<dbReference type="InterPro" id="IPR003594">
    <property type="entry name" value="HATPase_dom"/>
</dbReference>
<dbReference type="PANTHER" id="PTHR45339">
    <property type="entry name" value="HYBRID SIGNAL TRANSDUCTION HISTIDINE KINASE J"/>
    <property type="match status" value="1"/>
</dbReference>
<dbReference type="Gene3D" id="1.10.287.130">
    <property type="match status" value="1"/>
</dbReference>
<protein>
    <recommendedName>
        <fullName evidence="2">histidine kinase</fullName>
        <ecNumber evidence="2">2.7.13.3</ecNumber>
    </recommendedName>
</protein>
<organism evidence="8 9">
    <name type="scientific">Nibricoccus aquaticus</name>
    <dbReference type="NCBI Taxonomy" id="2576891"/>
    <lineage>
        <taxon>Bacteria</taxon>
        <taxon>Pseudomonadati</taxon>
        <taxon>Verrucomicrobiota</taxon>
        <taxon>Opitutia</taxon>
        <taxon>Opitutales</taxon>
        <taxon>Opitutaceae</taxon>
        <taxon>Nibricoccus</taxon>
    </lineage>
</organism>
<evidence type="ECO:0000256" key="2">
    <source>
        <dbReference type="ARBA" id="ARBA00012438"/>
    </source>
</evidence>
<dbReference type="CDD" id="cd00082">
    <property type="entry name" value="HisKA"/>
    <property type="match status" value="1"/>
</dbReference>
<dbReference type="SMART" id="SM00387">
    <property type="entry name" value="HATPase_c"/>
    <property type="match status" value="1"/>
</dbReference>
<dbReference type="AlphaFoldDB" id="A0A290Q573"/>
<dbReference type="InterPro" id="IPR001789">
    <property type="entry name" value="Sig_transdc_resp-reg_receiver"/>
</dbReference>